<accession>A0A2H3NS80</accession>
<dbReference type="GO" id="GO:0042803">
    <property type="term" value="F:protein homodimerization activity"/>
    <property type="evidence" value="ECO:0007669"/>
    <property type="project" value="InterPro"/>
</dbReference>
<dbReference type="OrthoDB" id="9812586at2"/>
<dbReference type="Pfam" id="PF01025">
    <property type="entry name" value="GrpE"/>
    <property type="match status" value="1"/>
</dbReference>
<dbReference type="Gene3D" id="3.90.20.20">
    <property type="match status" value="1"/>
</dbReference>
<keyword evidence="15" id="KW-1185">Reference proteome</keyword>
<feature type="compositionally biased region" description="Low complexity" evidence="13">
    <location>
        <begin position="16"/>
        <end position="33"/>
    </location>
</feature>
<sequence>MATNPSSPTTDEDPLLNDTAPDPAAPDTPANPDTSAEAAASNERVAELEAQIEALEAERDAINDQFLRKAAELENVRKRLNQQIERQFESGKVEAINAILGTIDDLQRSLDAADQFKENDNLEAAYESLRDGLVLVHENFHSALGDIGVERIETEGQPFDEHKHEAMMQQPADNVEPGTVLNEIRAGYRMGDRVVRHAQVVVAK</sequence>
<evidence type="ECO:0000256" key="10">
    <source>
        <dbReference type="HAMAP-Rule" id="MF_01151"/>
    </source>
</evidence>
<evidence type="ECO:0000256" key="1">
    <source>
        <dbReference type="ARBA" id="ARBA00004496"/>
    </source>
</evidence>
<comment type="caution">
    <text evidence="14">The sequence shown here is derived from an EMBL/GenBank/DDBJ whole genome shotgun (WGS) entry which is preliminary data.</text>
</comment>
<dbReference type="PANTHER" id="PTHR21237">
    <property type="entry name" value="GRPE PROTEIN"/>
    <property type="match status" value="1"/>
</dbReference>
<dbReference type="GO" id="GO:0006457">
    <property type="term" value="P:protein folding"/>
    <property type="evidence" value="ECO:0007669"/>
    <property type="project" value="InterPro"/>
</dbReference>
<dbReference type="GO" id="GO:0051082">
    <property type="term" value="F:unfolded protein binding"/>
    <property type="evidence" value="ECO:0007669"/>
    <property type="project" value="TreeGrafter"/>
</dbReference>
<comment type="similarity">
    <text evidence="2 10 12">Belongs to the GrpE family.</text>
</comment>
<dbReference type="GO" id="GO:0000774">
    <property type="term" value="F:adenyl-nucleotide exchange factor activity"/>
    <property type="evidence" value="ECO:0007669"/>
    <property type="project" value="InterPro"/>
</dbReference>
<name>A0A2H3NS80_9BACT</name>
<evidence type="ECO:0000256" key="12">
    <source>
        <dbReference type="RuleBase" id="RU004478"/>
    </source>
</evidence>
<dbReference type="InterPro" id="IPR013805">
    <property type="entry name" value="GrpE_CC"/>
</dbReference>
<evidence type="ECO:0000256" key="5">
    <source>
        <dbReference type="ARBA" id="ARBA00023016"/>
    </source>
</evidence>
<dbReference type="GO" id="GO:0051087">
    <property type="term" value="F:protein-folding chaperone binding"/>
    <property type="evidence" value="ECO:0007669"/>
    <property type="project" value="InterPro"/>
</dbReference>
<evidence type="ECO:0000256" key="8">
    <source>
        <dbReference type="ARBA" id="ARBA00072274"/>
    </source>
</evidence>
<dbReference type="EMBL" id="PDEP01000008">
    <property type="protein sequence ID" value="PEN06561.1"/>
    <property type="molecule type" value="Genomic_DNA"/>
</dbReference>
<dbReference type="SUPFAM" id="SSF51064">
    <property type="entry name" value="Head domain of nucleotide exchange factor GrpE"/>
    <property type="match status" value="1"/>
</dbReference>
<keyword evidence="5 10" id="KW-0346">Stress response</keyword>
<keyword evidence="4 10" id="KW-0963">Cytoplasm</keyword>
<dbReference type="RefSeq" id="WP_098062454.1">
    <property type="nucleotide sequence ID" value="NZ_PDEP01000008.1"/>
</dbReference>
<dbReference type="FunFam" id="2.30.22.10:FF:000001">
    <property type="entry name" value="Protein GrpE"/>
    <property type="match status" value="1"/>
</dbReference>
<evidence type="ECO:0000256" key="2">
    <source>
        <dbReference type="ARBA" id="ARBA00009054"/>
    </source>
</evidence>
<dbReference type="PANTHER" id="PTHR21237:SF23">
    <property type="entry name" value="GRPE PROTEIN HOMOLOG, MITOCHONDRIAL"/>
    <property type="match status" value="1"/>
</dbReference>
<evidence type="ECO:0000256" key="11">
    <source>
        <dbReference type="RuleBase" id="RU000639"/>
    </source>
</evidence>
<comment type="function">
    <text evidence="7 10 11">Participates actively in the response to hyperosmotic and heat shock by preventing the aggregation of stress-denatured proteins, in association with DnaK and GrpE. It is the nucleotide exchange factor for DnaK and may function as a thermosensor. Unfolded proteins bind initially to DnaJ; upon interaction with the DnaJ-bound protein, DnaK hydrolyzes its bound ATP, resulting in the formation of a stable complex. GrpE releases ADP from DnaK; ATP binding to DnaK triggers the release of the substrate protein, thus completing the reaction cycle. Several rounds of ATP-dependent interactions between DnaJ, DnaK and GrpE are required for fully efficient folding.</text>
</comment>
<proteinExistence type="inferred from homology"/>
<gene>
    <name evidence="10 14" type="primary">grpE</name>
    <name evidence="14" type="ORF">CRI93_09790</name>
</gene>
<evidence type="ECO:0000313" key="15">
    <source>
        <dbReference type="Proteomes" id="UP000221024"/>
    </source>
</evidence>
<dbReference type="InterPro" id="IPR009012">
    <property type="entry name" value="GrpE_head"/>
</dbReference>
<evidence type="ECO:0000256" key="13">
    <source>
        <dbReference type="SAM" id="MobiDB-lite"/>
    </source>
</evidence>
<dbReference type="SUPFAM" id="SSF58014">
    <property type="entry name" value="Coiled-coil domain of nucleotide exchange factor GrpE"/>
    <property type="match status" value="1"/>
</dbReference>
<evidence type="ECO:0000313" key="14">
    <source>
        <dbReference type="EMBL" id="PEN06561.1"/>
    </source>
</evidence>
<evidence type="ECO:0000256" key="6">
    <source>
        <dbReference type="ARBA" id="ARBA00023186"/>
    </source>
</evidence>
<protein>
    <recommendedName>
        <fullName evidence="8 10">Protein GrpE</fullName>
    </recommendedName>
    <alternativeName>
        <fullName evidence="9 10">HSP-70 cofactor</fullName>
    </alternativeName>
</protein>
<keyword evidence="6 10" id="KW-0143">Chaperone</keyword>
<dbReference type="HAMAP" id="MF_01151">
    <property type="entry name" value="GrpE"/>
    <property type="match status" value="1"/>
</dbReference>
<evidence type="ECO:0000256" key="3">
    <source>
        <dbReference type="ARBA" id="ARBA00011738"/>
    </source>
</evidence>
<dbReference type="Gene3D" id="2.30.22.10">
    <property type="entry name" value="Head domain of nucleotide exchange factor GrpE"/>
    <property type="match status" value="1"/>
</dbReference>
<evidence type="ECO:0000256" key="7">
    <source>
        <dbReference type="ARBA" id="ARBA00053401"/>
    </source>
</evidence>
<dbReference type="CDD" id="cd00446">
    <property type="entry name" value="GrpE"/>
    <property type="match status" value="1"/>
</dbReference>
<organism evidence="14 15">
    <name type="scientific">Longimonas halophila</name>
    <dbReference type="NCBI Taxonomy" id="1469170"/>
    <lineage>
        <taxon>Bacteria</taxon>
        <taxon>Pseudomonadati</taxon>
        <taxon>Rhodothermota</taxon>
        <taxon>Rhodothermia</taxon>
        <taxon>Rhodothermales</taxon>
        <taxon>Salisaetaceae</taxon>
        <taxon>Longimonas</taxon>
    </lineage>
</organism>
<dbReference type="PRINTS" id="PR00773">
    <property type="entry name" value="GRPEPROTEIN"/>
</dbReference>
<dbReference type="InterPro" id="IPR000740">
    <property type="entry name" value="GrpE"/>
</dbReference>
<dbReference type="Proteomes" id="UP000221024">
    <property type="component" value="Unassembled WGS sequence"/>
</dbReference>
<evidence type="ECO:0000256" key="4">
    <source>
        <dbReference type="ARBA" id="ARBA00022490"/>
    </source>
</evidence>
<evidence type="ECO:0000256" key="9">
    <source>
        <dbReference type="ARBA" id="ARBA00076414"/>
    </source>
</evidence>
<feature type="region of interest" description="Disordered" evidence="13">
    <location>
        <begin position="1"/>
        <end position="44"/>
    </location>
</feature>
<comment type="subcellular location">
    <subcellularLocation>
        <location evidence="1 10">Cytoplasm</location>
    </subcellularLocation>
</comment>
<dbReference type="GO" id="GO:0005737">
    <property type="term" value="C:cytoplasm"/>
    <property type="evidence" value="ECO:0007669"/>
    <property type="project" value="UniProtKB-SubCell"/>
</dbReference>
<dbReference type="AlphaFoldDB" id="A0A2H3NS80"/>
<reference evidence="14 15" key="1">
    <citation type="submission" date="2017-10" db="EMBL/GenBank/DDBJ databases">
        <title>Draft genome of Longimonas halophila.</title>
        <authorList>
            <person name="Goh K.M."/>
            <person name="Shamsir M.S."/>
            <person name="Lim S.W."/>
        </authorList>
    </citation>
    <scope>NUCLEOTIDE SEQUENCE [LARGE SCALE GENOMIC DNA]</scope>
    <source>
        <strain evidence="14 15">KCTC 42399</strain>
    </source>
</reference>
<dbReference type="PROSITE" id="PS01071">
    <property type="entry name" value="GRPE"/>
    <property type="match status" value="1"/>
</dbReference>
<comment type="subunit">
    <text evidence="3 10">Homodimer.</text>
</comment>